<dbReference type="AlphaFoldDB" id="A0A914XXC6"/>
<evidence type="ECO:0000313" key="2">
    <source>
        <dbReference type="Proteomes" id="UP000887577"/>
    </source>
</evidence>
<feature type="compositionally biased region" description="Basic and acidic residues" evidence="1">
    <location>
        <begin position="37"/>
        <end position="52"/>
    </location>
</feature>
<dbReference type="WBParaSite" id="PSU_v2.g10403.t1">
    <property type="protein sequence ID" value="PSU_v2.g10403.t1"/>
    <property type="gene ID" value="PSU_v2.g10403"/>
</dbReference>
<accession>A0A914XXC6</accession>
<feature type="compositionally biased region" description="Basic and acidic residues" evidence="1">
    <location>
        <begin position="135"/>
        <end position="146"/>
    </location>
</feature>
<evidence type="ECO:0000256" key="1">
    <source>
        <dbReference type="SAM" id="MobiDB-lite"/>
    </source>
</evidence>
<evidence type="ECO:0000313" key="3">
    <source>
        <dbReference type="WBParaSite" id="PSU_v2.g10403.t1"/>
    </source>
</evidence>
<protein>
    <submittedName>
        <fullName evidence="3">Uncharacterized protein</fullName>
    </submittedName>
</protein>
<proteinExistence type="predicted"/>
<dbReference type="Proteomes" id="UP000887577">
    <property type="component" value="Unplaced"/>
</dbReference>
<feature type="compositionally biased region" description="Basic residues" evidence="1">
    <location>
        <begin position="154"/>
        <end position="165"/>
    </location>
</feature>
<keyword evidence="2" id="KW-1185">Reference proteome</keyword>
<sequence length="313" mass="36235">MSMRYKESQRLLNTNKSDNDTEDSVDPNSFKNLINKRWADKRATKISNESKTDAAIQKRQQKELEIKQQENDERGKKLDEREKNLDEREALMNTLFADRETQLNVKSNVLLTREKAVEAKEILLDQRENLLQEKQREKELDGDKHSQLFATTPIRKRRGPSKRLKPYSELSRSQKQRRKIGANRLGVSLPPDTASALKVMTECGIPQKTVRHINAISPKFFPSEHTYQKEKKKILNGVDWENAPLVGTKSDKVISFAQSLMWRIQNIGPEYLPEVPQRTLKEFVLVSATKDVQQRIFALSVTSRKLDLLVQLI</sequence>
<organism evidence="2 3">
    <name type="scientific">Panagrolaimus superbus</name>
    <dbReference type="NCBI Taxonomy" id="310955"/>
    <lineage>
        <taxon>Eukaryota</taxon>
        <taxon>Metazoa</taxon>
        <taxon>Ecdysozoa</taxon>
        <taxon>Nematoda</taxon>
        <taxon>Chromadorea</taxon>
        <taxon>Rhabditida</taxon>
        <taxon>Tylenchina</taxon>
        <taxon>Panagrolaimomorpha</taxon>
        <taxon>Panagrolaimoidea</taxon>
        <taxon>Panagrolaimidae</taxon>
        <taxon>Panagrolaimus</taxon>
    </lineage>
</organism>
<feature type="compositionally biased region" description="Basic and acidic residues" evidence="1">
    <location>
        <begin position="60"/>
        <end position="84"/>
    </location>
</feature>
<feature type="region of interest" description="Disordered" evidence="1">
    <location>
        <begin position="135"/>
        <end position="179"/>
    </location>
</feature>
<feature type="region of interest" description="Disordered" evidence="1">
    <location>
        <begin position="1"/>
        <end position="84"/>
    </location>
</feature>
<name>A0A914XXC6_9BILA</name>
<reference evidence="3" key="1">
    <citation type="submission" date="2022-11" db="UniProtKB">
        <authorList>
            <consortium name="WormBaseParasite"/>
        </authorList>
    </citation>
    <scope>IDENTIFICATION</scope>
</reference>